<evidence type="ECO:0000256" key="1">
    <source>
        <dbReference type="ARBA" id="ARBA00004651"/>
    </source>
</evidence>
<gene>
    <name evidence="10" type="ordered locus">Daes_2659</name>
</gene>
<evidence type="ECO:0000256" key="3">
    <source>
        <dbReference type="ARBA" id="ARBA00022448"/>
    </source>
</evidence>
<feature type="transmembrane region" description="Helical" evidence="8">
    <location>
        <begin position="271"/>
        <end position="288"/>
    </location>
</feature>
<proteinExistence type="inferred from homology"/>
<keyword evidence="6 8" id="KW-1133">Transmembrane helix</keyword>
<reference evidence="10 11" key="2">
    <citation type="journal article" date="2014" name="Genome Announc.">
        <title>Complete Genome Sequence of the Subsurface, Mesophilic Sulfate-Reducing Bacterium Desulfovibrio aespoeensis Aspo-2.</title>
        <authorList>
            <person name="Pedersen K."/>
            <person name="Bengtsson A."/>
            <person name="Edlund J."/>
            <person name="Rabe L."/>
            <person name="Hazen T."/>
            <person name="Chakraborty R."/>
            <person name="Goodwin L."/>
            <person name="Shapiro N."/>
        </authorList>
    </citation>
    <scope>NUCLEOTIDE SEQUENCE [LARGE SCALE GENOMIC DNA]</scope>
    <source>
        <strain evidence="11">ATCC 700646 / DSM 10631 / Aspo-2</strain>
    </source>
</reference>
<dbReference type="NCBIfam" id="TIGR00688">
    <property type="entry name" value="rarD"/>
    <property type="match status" value="1"/>
</dbReference>
<keyword evidence="11" id="KW-1185">Reference proteome</keyword>
<evidence type="ECO:0000259" key="9">
    <source>
        <dbReference type="Pfam" id="PF00892"/>
    </source>
</evidence>
<feature type="transmembrane region" description="Helical" evidence="8">
    <location>
        <begin position="182"/>
        <end position="202"/>
    </location>
</feature>
<protein>
    <submittedName>
        <fullName evidence="10">RarD protein, DMT superfamily transporter</fullName>
    </submittedName>
</protein>
<comment type="subcellular location">
    <subcellularLocation>
        <location evidence="1">Cell membrane</location>
        <topology evidence="1">Multi-pass membrane protein</topology>
    </subcellularLocation>
</comment>
<dbReference type="PANTHER" id="PTHR32322">
    <property type="entry name" value="INNER MEMBRANE TRANSPORTER"/>
    <property type="match status" value="1"/>
</dbReference>
<dbReference type="OrthoDB" id="369870at2"/>
<dbReference type="InterPro" id="IPR050638">
    <property type="entry name" value="AA-Vitamin_Transporters"/>
</dbReference>
<dbReference type="InterPro" id="IPR000620">
    <property type="entry name" value="EamA_dom"/>
</dbReference>
<dbReference type="EMBL" id="CP002431">
    <property type="protein sequence ID" value="ADU63655.1"/>
    <property type="molecule type" value="Genomic_DNA"/>
</dbReference>
<keyword evidence="4" id="KW-1003">Cell membrane</keyword>
<feature type="transmembrane region" description="Helical" evidence="8">
    <location>
        <begin position="214"/>
        <end position="235"/>
    </location>
</feature>
<evidence type="ECO:0000256" key="2">
    <source>
        <dbReference type="ARBA" id="ARBA00007362"/>
    </source>
</evidence>
<comment type="similarity">
    <text evidence="2">Belongs to the EamA transporter family.</text>
</comment>
<evidence type="ECO:0000256" key="4">
    <source>
        <dbReference type="ARBA" id="ARBA00022475"/>
    </source>
</evidence>
<keyword evidence="3" id="KW-0813">Transport</keyword>
<feature type="transmembrane region" description="Helical" evidence="8">
    <location>
        <begin position="153"/>
        <end position="170"/>
    </location>
</feature>
<feature type="domain" description="EamA" evidence="9">
    <location>
        <begin position="11"/>
        <end position="144"/>
    </location>
</feature>
<keyword evidence="5 8" id="KW-0812">Transmembrane</keyword>
<dbReference type="Proteomes" id="UP000002191">
    <property type="component" value="Chromosome"/>
</dbReference>
<dbReference type="KEGG" id="das:Daes_2659"/>
<feature type="transmembrane region" description="Helical" evidence="8">
    <location>
        <begin position="107"/>
        <end position="124"/>
    </location>
</feature>
<dbReference type="SUPFAM" id="SSF103481">
    <property type="entry name" value="Multidrug resistance efflux transporter EmrE"/>
    <property type="match status" value="2"/>
</dbReference>
<organism evidence="10 11">
    <name type="scientific">Pseudodesulfovibrio aespoeensis (strain ATCC 700646 / DSM 10631 / Aspo-2)</name>
    <name type="common">Desulfovibrio aespoeensis</name>
    <dbReference type="NCBI Taxonomy" id="643562"/>
    <lineage>
        <taxon>Bacteria</taxon>
        <taxon>Pseudomonadati</taxon>
        <taxon>Thermodesulfobacteriota</taxon>
        <taxon>Desulfovibrionia</taxon>
        <taxon>Desulfovibrionales</taxon>
        <taxon>Desulfovibrionaceae</taxon>
    </lineage>
</organism>
<dbReference type="InterPro" id="IPR037185">
    <property type="entry name" value="EmrE-like"/>
</dbReference>
<accession>E6VW95</accession>
<dbReference type="InterPro" id="IPR004626">
    <property type="entry name" value="RarD"/>
</dbReference>
<dbReference type="HOGENOM" id="CLU_054508_1_0_7"/>
<sequence>MNQRPHSEITAGFLAAFAAFIAWGLLPIYWKGLMGVAPLEILCHRILWSLVFIAIILTFKHRWAETFAPLRSPRNLVILTLSSLTIASNWLLYIWAVNTGNVLATSLGYYINPLVNVLFGVVFFRERLNPLQTAAIGLAALGVANSVVSYGDFPWISLTLAVTFACYGLLRKIAAVESLPGLFLETMVLGPAALIYVLHLLTSGTSGFLAGDTRIDLLLVGAGAVTALPLIGFAFGARRLRLTTIGLLQYIAPSIAFALGVFVYHEPFGPSHLLTFACIWSGLALYTIDSVRAIRRHRRTKADTH</sequence>
<keyword evidence="7 8" id="KW-0472">Membrane</keyword>
<evidence type="ECO:0000256" key="7">
    <source>
        <dbReference type="ARBA" id="ARBA00023136"/>
    </source>
</evidence>
<evidence type="ECO:0000256" key="5">
    <source>
        <dbReference type="ARBA" id="ARBA00022692"/>
    </source>
</evidence>
<feature type="transmembrane region" description="Helical" evidence="8">
    <location>
        <begin position="247"/>
        <end position="265"/>
    </location>
</feature>
<feature type="transmembrane region" description="Helical" evidence="8">
    <location>
        <begin position="46"/>
        <end position="64"/>
    </location>
</feature>
<dbReference type="AlphaFoldDB" id="E6VW95"/>
<feature type="transmembrane region" description="Helical" evidence="8">
    <location>
        <begin position="131"/>
        <end position="147"/>
    </location>
</feature>
<feature type="transmembrane region" description="Helical" evidence="8">
    <location>
        <begin position="12"/>
        <end position="30"/>
    </location>
</feature>
<dbReference type="STRING" id="643562.Daes_2659"/>
<name>E6VW95_PSEA9</name>
<dbReference type="eggNOG" id="COG2962">
    <property type="taxonomic scope" value="Bacteria"/>
</dbReference>
<dbReference type="GO" id="GO:0005886">
    <property type="term" value="C:plasma membrane"/>
    <property type="evidence" value="ECO:0007669"/>
    <property type="project" value="UniProtKB-SubCell"/>
</dbReference>
<dbReference type="Pfam" id="PF00892">
    <property type="entry name" value="EamA"/>
    <property type="match status" value="1"/>
</dbReference>
<evidence type="ECO:0000313" key="11">
    <source>
        <dbReference type="Proteomes" id="UP000002191"/>
    </source>
</evidence>
<evidence type="ECO:0000256" key="6">
    <source>
        <dbReference type="ARBA" id="ARBA00022989"/>
    </source>
</evidence>
<reference evidence="11" key="1">
    <citation type="submission" date="2010-12" db="EMBL/GenBank/DDBJ databases">
        <title>Complete sequence of Desulfovibrio aespoeensis Aspo-2.</title>
        <authorList>
            <consortium name="US DOE Joint Genome Institute"/>
            <person name="Lucas S."/>
            <person name="Copeland A."/>
            <person name="Lapidus A."/>
            <person name="Cheng J.-F."/>
            <person name="Goodwin L."/>
            <person name="Pitluck S."/>
            <person name="Chertkov O."/>
            <person name="Misra M."/>
            <person name="Detter J.C."/>
            <person name="Han C."/>
            <person name="Tapia R."/>
            <person name="Land M."/>
            <person name="Hauser L."/>
            <person name="Kyrpides N."/>
            <person name="Ivanova N."/>
            <person name="Ovchinnikova G."/>
            <person name="Pedersen K."/>
            <person name="Jagevall S."/>
            <person name="Hazen T."/>
            <person name="Woyke T."/>
        </authorList>
    </citation>
    <scope>NUCLEOTIDE SEQUENCE [LARGE SCALE GENOMIC DNA]</scope>
    <source>
        <strain evidence="11">ATCC 700646 / DSM 10631 / Aspo-2</strain>
    </source>
</reference>
<feature type="transmembrane region" description="Helical" evidence="8">
    <location>
        <begin position="76"/>
        <end position="95"/>
    </location>
</feature>
<dbReference type="RefSeq" id="WP_013515561.1">
    <property type="nucleotide sequence ID" value="NC_014844.1"/>
</dbReference>
<dbReference type="PANTHER" id="PTHR32322:SF2">
    <property type="entry name" value="EAMA DOMAIN-CONTAINING PROTEIN"/>
    <property type="match status" value="1"/>
</dbReference>
<evidence type="ECO:0000313" key="10">
    <source>
        <dbReference type="EMBL" id="ADU63655.1"/>
    </source>
</evidence>
<evidence type="ECO:0000256" key="8">
    <source>
        <dbReference type="SAM" id="Phobius"/>
    </source>
</evidence>